<reference evidence="3 5" key="1">
    <citation type="journal article" date="2020" name="Stud. Mycol.">
        <title>101 Dothideomycetes genomes: a test case for predicting lifestyles and emergence of pathogens.</title>
        <authorList>
            <person name="Haridas S."/>
            <person name="Albert R."/>
            <person name="Binder M."/>
            <person name="Bloem J."/>
            <person name="Labutti K."/>
            <person name="Salamov A."/>
            <person name="Andreopoulos B."/>
            <person name="Baker S."/>
            <person name="Barry K."/>
            <person name="Bills G."/>
            <person name="Bluhm B."/>
            <person name="Cannon C."/>
            <person name="Castanera R."/>
            <person name="Culley D."/>
            <person name="Daum C."/>
            <person name="Ezra D."/>
            <person name="Gonzalez J."/>
            <person name="Henrissat B."/>
            <person name="Kuo A."/>
            <person name="Liang C."/>
            <person name="Lipzen A."/>
            <person name="Lutzoni F."/>
            <person name="Magnuson J."/>
            <person name="Mondo S."/>
            <person name="Nolan M."/>
            <person name="Ohm R."/>
            <person name="Pangilinan J."/>
            <person name="Park H.-J."/>
            <person name="Ramirez L."/>
            <person name="Alfaro M."/>
            <person name="Sun H."/>
            <person name="Tritt A."/>
            <person name="Yoshinaga Y."/>
            <person name="Zwiers L.-H."/>
            <person name="Turgeon B."/>
            <person name="Goodwin S."/>
            <person name="Spatafora J."/>
            <person name="Crous P."/>
            <person name="Grigoriev I."/>
        </authorList>
    </citation>
    <scope>NUCLEOTIDE SEQUENCE</scope>
    <source>
        <strain evidence="3 5">CBS 304.34</strain>
    </source>
</reference>
<protein>
    <submittedName>
        <fullName evidence="3 5">WSC domain-containing protein</fullName>
    </submittedName>
</protein>
<dbReference type="GeneID" id="54458869"/>
<accession>A0A6A6YIA4</accession>
<dbReference type="PANTHER" id="PTHR43662:SF3">
    <property type="entry name" value="DOMAIN PROTEIN, PUTATIVE (AFU_ORTHOLOGUE AFUA_6G11970)-RELATED"/>
    <property type="match status" value="1"/>
</dbReference>
<feature type="domain" description="WSC" evidence="2">
    <location>
        <begin position="369"/>
        <end position="464"/>
    </location>
</feature>
<dbReference type="PANTHER" id="PTHR43662">
    <property type="match status" value="1"/>
</dbReference>
<dbReference type="EMBL" id="MU003704">
    <property type="protein sequence ID" value="KAF2807705.1"/>
    <property type="molecule type" value="Genomic_DNA"/>
</dbReference>
<keyword evidence="4" id="KW-1185">Reference proteome</keyword>
<dbReference type="Pfam" id="PF09362">
    <property type="entry name" value="DUF1996"/>
    <property type="match status" value="1"/>
</dbReference>
<name>A0A6A6YIA4_9PEZI</name>
<dbReference type="RefSeq" id="XP_033574669.1">
    <property type="nucleotide sequence ID" value="XM_033717976.1"/>
</dbReference>
<evidence type="ECO:0000313" key="4">
    <source>
        <dbReference type="Proteomes" id="UP000504636"/>
    </source>
</evidence>
<dbReference type="SMART" id="SM00321">
    <property type="entry name" value="WSC"/>
    <property type="match status" value="1"/>
</dbReference>
<dbReference type="InterPro" id="IPR002889">
    <property type="entry name" value="WSC_carb-bd"/>
</dbReference>
<dbReference type="Pfam" id="PF01822">
    <property type="entry name" value="WSC"/>
    <property type="match status" value="1"/>
</dbReference>
<reference evidence="5" key="2">
    <citation type="submission" date="2020-04" db="EMBL/GenBank/DDBJ databases">
        <authorList>
            <consortium name="NCBI Genome Project"/>
        </authorList>
    </citation>
    <scope>NUCLEOTIDE SEQUENCE</scope>
    <source>
        <strain evidence="5">CBS 304.34</strain>
    </source>
</reference>
<dbReference type="OrthoDB" id="74764at2759"/>
<dbReference type="InterPro" id="IPR018535">
    <property type="entry name" value="DUF1996"/>
</dbReference>
<gene>
    <name evidence="3 5" type="ORF">BDZ99DRAFT_446518</name>
</gene>
<evidence type="ECO:0000259" key="2">
    <source>
        <dbReference type="PROSITE" id="PS51212"/>
    </source>
</evidence>
<reference evidence="5" key="3">
    <citation type="submission" date="2025-04" db="UniProtKB">
        <authorList>
            <consortium name="RefSeq"/>
        </authorList>
    </citation>
    <scope>IDENTIFICATION</scope>
    <source>
        <strain evidence="5">CBS 304.34</strain>
    </source>
</reference>
<feature type="signal peptide" evidence="1">
    <location>
        <begin position="1"/>
        <end position="21"/>
    </location>
</feature>
<evidence type="ECO:0000256" key="1">
    <source>
        <dbReference type="SAM" id="SignalP"/>
    </source>
</evidence>
<evidence type="ECO:0000313" key="3">
    <source>
        <dbReference type="EMBL" id="KAF2807705.1"/>
    </source>
</evidence>
<feature type="chain" id="PRO_5044629129" evidence="1">
    <location>
        <begin position="22"/>
        <end position="500"/>
    </location>
</feature>
<dbReference type="AlphaFoldDB" id="A0A6A6YIA4"/>
<sequence>MLLKSHILLPLISTLLTPASSTFVVQCFSRLFDERADPIVNPGVVAGHVHAIVGGNGFNFSMDYDKARASTCSTCYIKEDLSNYWTPKMYYHAKNGSFIPVPINGDNQYGDMGGMAIYYLNRKGPDNDKLHPFPKGFRMLAGDTLRRASSTDFADMAVQHQCNVAGGPFVDQALPKRKCDSIRTQIVMPSCWDGKNLDSADHKSHMSYPTKSPNSNYDGGRCPSTHPVHMMTLFYEVTYNTNAFANDWYSDTQPFVFSNGDETGYGFHGDFVNGWDIPTLQKGIDTCVDGVTDCEDKVFTKRTQGETQSCKLPNMIAEPVSGILEKLPGCNPLTSGPAYATKVENCPAAKIAKVSDASLGVPDLTKSKGWKYIGCGTDNAGSRTLNGPQTSGPKMTVETCVDFCKGKGTKYAGLEYSGECYCGNSIAADRAPQTGVSGNCLMKCNGNAGEICGGAAAISLYQTCAGGACSNAVKKRSQRLAAVHAHHARRLVGRLIEAAS</sequence>
<organism evidence="3">
    <name type="scientific">Mytilinidion resinicola</name>
    <dbReference type="NCBI Taxonomy" id="574789"/>
    <lineage>
        <taxon>Eukaryota</taxon>
        <taxon>Fungi</taxon>
        <taxon>Dikarya</taxon>
        <taxon>Ascomycota</taxon>
        <taxon>Pezizomycotina</taxon>
        <taxon>Dothideomycetes</taxon>
        <taxon>Pleosporomycetidae</taxon>
        <taxon>Mytilinidiales</taxon>
        <taxon>Mytilinidiaceae</taxon>
        <taxon>Mytilinidion</taxon>
    </lineage>
</organism>
<dbReference type="Proteomes" id="UP000504636">
    <property type="component" value="Unplaced"/>
</dbReference>
<dbReference type="PROSITE" id="PS51212">
    <property type="entry name" value="WSC"/>
    <property type="match status" value="1"/>
</dbReference>
<keyword evidence="1" id="KW-0732">Signal</keyword>
<evidence type="ECO:0000313" key="5">
    <source>
        <dbReference type="RefSeq" id="XP_033574669.1"/>
    </source>
</evidence>
<proteinExistence type="predicted"/>